<evidence type="ECO:0000256" key="11">
    <source>
        <dbReference type="ARBA" id="ARBA00045497"/>
    </source>
</evidence>
<evidence type="ECO:0000256" key="10">
    <source>
        <dbReference type="ARBA" id="ARBA00034269"/>
    </source>
</evidence>
<keyword evidence="3" id="KW-0813">Transport</keyword>
<feature type="transmembrane region" description="Helical" evidence="12">
    <location>
        <begin position="219"/>
        <end position="239"/>
    </location>
</feature>
<dbReference type="PANTHER" id="PTHR46494:SF1">
    <property type="entry name" value="CORA FAMILY METAL ION TRANSPORTER (EUROFUNG)"/>
    <property type="match status" value="1"/>
</dbReference>
<keyword evidence="6" id="KW-0460">Magnesium</keyword>
<keyword evidence="14" id="KW-1185">Reference proteome</keyword>
<organism evidence="13 14">
    <name type="scientific">Brotocaccenecus cirricatena</name>
    <dbReference type="NCBI Taxonomy" id="3064195"/>
    <lineage>
        <taxon>Bacteria</taxon>
        <taxon>Bacillati</taxon>
        <taxon>Bacillota</taxon>
        <taxon>Clostridia</taxon>
        <taxon>Eubacteriales</taxon>
        <taxon>Oscillospiraceae</taxon>
        <taxon>Brotocaccenecus</taxon>
    </lineage>
</organism>
<comment type="function">
    <text evidence="11">Mediates influx of magnesium ions. Alternates between open and closed states. Activated by low cytoplasmic Mg(2+) levels. Inactive when cytoplasmic Mg(2+) levels are high.</text>
</comment>
<reference evidence="13" key="1">
    <citation type="submission" date="2021-10" db="EMBL/GenBank/DDBJ databases">
        <title>Anaerobic single-cell dispensing facilitates the cultivation of human gut bacteria.</title>
        <authorList>
            <person name="Afrizal A."/>
        </authorList>
    </citation>
    <scope>NUCLEOTIDE SEQUENCE</scope>
    <source>
        <strain evidence="13">CLA-AA-H272</strain>
    </source>
</reference>
<dbReference type="EMBL" id="JAJEPW010000006">
    <property type="protein sequence ID" value="MCC2128552.1"/>
    <property type="molecule type" value="Genomic_DNA"/>
</dbReference>
<sequence>MCASCVELVTFDQMRQRYPQLEQHRIAPSGGAFCRAERLKGGGAAGTYAMPRPMAPTGEKHFFGFYLTQRRLLLAEDGEFLRGLADDLEAGTPAQALAELFTRLLQEDMPTLQKYEKRLTALEEDLMQDQAQDLDKKLFRIRRELSVFAAYYEQLDDLFAVLSEETEEGDPHASRLFDHLTGRAQRLLSATEQEKEYALQLREMHQTQLDMRQNQIMKILTIVTTVFLPLSLIAGWYGMNFVNMPELTARHGYLAVCIVSAVCILVELVIFKWKKWL</sequence>
<dbReference type="SUPFAM" id="SSF144083">
    <property type="entry name" value="Magnesium transport protein CorA, transmembrane region"/>
    <property type="match status" value="1"/>
</dbReference>
<keyword evidence="7 12" id="KW-1133">Transmembrane helix</keyword>
<dbReference type="PANTHER" id="PTHR46494">
    <property type="entry name" value="CORA FAMILY METAL ION TRANSPORTER (EUROFUNG)"/>
    <property type="match status" value="1"/>
</dbReference>
<comment type="caution">
    <text evidence="13">The sequence shown here is derived from an EMBL/GenBank/DDBJ whole genome shotgun (WGS) entry which is preliminary data.</text>
</comment>
<dbReference type="InterPro" id="IPR002523">
    <property type="entry name" value="MgTranspt_CorA/ZnTranspt_ZntB"/>
</dbReference>
<evidence type="ECO:0000256" key="9">
    <source>
        <dbReference type="ARBA" id="ARBA00023136"/>
    </source>
</evidence>
<dbReference type="AlphaFoldDB" id="A0AAE3A9Q4"/>
<keyword evidence="9 12" id="KW-0472">Membrane</keyword>
<dbReference type="SUPFAM" id="SSF143865">
    <property type="entry name" value="CorA soluble domain-like"/>
    <property type="match status" value="1"/>
</dbReference>
<evidence type="ECO:0000256" key="3">
    <source>
        <dbReference type="ARBA" id="ARBA00022448"/>
    </source>
</evidence>
<dbReference type="Pfam" id="PF01544">
    <property type="entry name" value="CorA"/>
    <property type="match status" value="1"/>
</dbReference>
<accession>A0AAE3A9Q4</accession>
<dbReference type="FunFam" id="1.20.58.340:FF:000004">
    <property type="entry name" value="Magnesium transport protein CorA"/>
    <property type="match status" value="1"/>
</dbReference>
<evidence type="ECO:0000256" key="12">
    <source>
        <dbReference type="SAM" id="Phobius"/>
    </source>
</evidence>
<evidence type="ECO:0000256" key="4">
    <source>
        <dbReference type="ARBA" id="ARBA00022475"/>
    </source>
</evidence>
<dbReference type="Proteomes" id="UP001199319">
    <property type="component" value="Unassembled WGS sequence"/>
</dbReference>
<comment type="similarity">
    <text evidence="2">Belongs to the CorA metal ion transporter (MIT) (TC 1.A.35) family.</text>
</comment>
<evidence type="ECO:0000313" key="13">
    <source>
        <dbReference type="EMBL" id="MCC2128552.1"/>
    </source>
</evidence>
<keyword evidence="5 12" id="KW-0812">Transmembrane</keyword>
<protein>
    <submittedName>
        <fullName evidence="13">Magnesium and cobalt transporter CorA</fullName>
    </submittedName>
</protein>
<evidence type="ECO:0000313" key="14">
    <source>
        <dbReference type="Proteomes" id="UP001199319"/>
    </source>
</evidence>
<dbReference type="GO" id="GO:0015087">
    <property type="term" value="F:cobalt ion transmembrane transporter activity"/>
    <property type="evidence" value="ECO:0007669"/>
    <property type="project" value="TreeGrafter"/>
</dbReference>
<evidence type="ECO:0000256" key="7">
    <source>
        <dbReference type="ARBA" id="ARBA00022989"/>
    </source>
</evidence>
<dbReference type="GO" id="GO:0015095">
    <property type="term" value="F:magnesium ion transmembrane transporter activity"/>
    <property type="evidence" value="ECO:0007669"/>
    <property type="project" value="TreeGrafter"/>
</dbReference>
<dbReference type="RefSeq" id="WP_349048801.1">
    <property type="nucleotide sequence ID" value="NZ_JBBNJF010000254.1"/>
</dbReference>
<evidence type="ECO:0000256" key="1">
    <source>
        <dbReference type="ARBA" id="ARBA00004651"/>
    </source>
</evidence>
<dbReference type="GO" id="GO:0000287">
    <property type="term" value="F:magnesium ion binding"/>
    <property type="evidence" value="ECO:0007669"/>
    <property type="project" value="TreeGrafter"/>
</dbReference>
<dbReference type="CDD" id="cd12826">
    <property type="entry name" value="EcCorA_ZntB-like_u1"/>
    <property type="match status" value="1"/>
</dbReference>
<name>A0AAE3A9Q4_9FIRM</name>
<evidence type="ECO:0000256" key="5">
    <source>
        <dbReference type="ARBA" id="ARBA00022692"/>
    </source>
</evidence>
<evidence type="ECO:0000256" key="2">
    <source>
        <dbReference type="ARBA" id="ARBA00009765"/>
    </source>
</evidence>
<evidence type="ECO:0000256" key="8">
    <source>
        <dbReference type="ARBA" id="ARBA00023065"/>
    </source>
</evidence>
<comment type="catalytic activity">
    <reaction evidence="10">
        <text>Mg(2+)(in) = Mg(2+)(out)</text>
        <dbReference type="Rhea" id="RHEA:29827"/>
        <dbReference type="ChEBI" id="CHEBI:18420"/>
    </reaction>
</comment>
<evidence type="ECO:0000256" key="6">
    <source>
        <dbReference type="ARBA" id="ARBA00022842"/>
    </source>
</evidence>
<keyword evidence="8" id="KW-0406">Ion transport</keyword>
<proteinExistence type="inferred from homology"/>
<dbReference type="GO" id="GO:0005886">
    <property type="term" value="C:plasma membrane"/>
    <property type="evidence" value="ECO:0007669"/>
    <property type="project" value="UniProtKB-SubCell"/>
</dbReference>
<dbReference type="InterPro" id="IPR045861">
    <property type="entry name" value="CorA_cytoplasmic_dom"/>
</dbReference>
<gene>
    <name evidence="13" type="ORF">LKD37_03280</name>
</gene>
<keyword evidence="4" id="KW-1003">Cell membrane</keyword>
<dbReference type="GO" id="GO:0050897">
    <property type="term" value="F:cobalt ion binding"/>
    <property type="evidence" value="ECO:0007669"/>
    <property type="project" value="TreeGrafter"/>
</dbReference>
<dbReference type="Gene3D" id="1.20.58.340">
    <property type="entry name" value="Magnesium transport protein CorA, transmembrane region"/>
    <property type="match status" value="2"/>
</dbReference>
<feature type="transmembrane region" description="Helical" evidence="12">
    <location>
        <begin position="251"/>
        <end position="271"/>
    </location>
</feature>
<dbReference type="InterPro" id="IPR045863">
    <property type="entry name" value="CorA_TM1_TM2"/>
</dbReference>
<comment type="subcellular location">
    <subcellularLocation>
        <location evidence="1">Cell membrane</location>
        <topology evidence="1">Multi-pass membrane protein</topology>
    </subcellularLocation>
</comment>